<dbReference type="RefSeq" id="WP_222927059.1">
    <property type="nucleotide sequence ID" value="NZ_LOHZ01000022.1"/>
</dbReference>
<dbReference type="GO" id="GO:0016788">
    <property type="term" value="F:hydrolase activity, acting on ester bonds"/>
    <property type="evidence" value="ECO:0007669"/>
    <property type="project" value="InterPro"/>
</dbReference>
<keyword evidence="4" id="KW-1185">Reference proteome</keyword>
<evidence type="ECO:0000256" key="1">
    <source>
        <dbReference type="ARBA" id="ARBA00023118"/>
    </source>
</evidence>
<dbReference type="PANTHER" id="PTHR36984">
    <property type="entry name" value="CRISPR-ASSOCIATED ENDORIBONUCLEASE CAS6 1"/>
    <property type="match status" value="1"/>
</dbReference>
<dbReference type="GO" id="GO:0051607">
    <property type="term" value="P:defense response to virus"/>
    <property type="evidence" value="ECO:0007669"/>
    <property type="project" value="UniProtKB-KW"/>
</dbReference>
<accession>A0A161PW24</accession>
<feature type="domain" description="CRISPR associated protein Cas6 C-terminal" evidence="2">
    <location>
        <begin position="116"/>
        <end position="241"/>
    </location>
</feature>
<dbReference type="Pfam" id="PF01881">
    <property type="entry name" value="Cas_Cas6_C"/>
    <property type="match status" value="1"/>
</dbReference>
<sequence length="242" mass="28675">MRFTAIFSTDKLPQANNMLFVSLMKEAIQKSNPEYYEKIYFYDGKKNKRPKNFCFSIFVKDFEVMDEFYHIKDKIFLNISTPDYECGVNIYNGLLKIKNFNYKNFYLNREKIFLVREKKINDNQVVFKTLSPILIKDKNNNFLEPKNEKFNEEMNYICNEILRNYRGIGLKRPLTFQDISLRKKVVKQEIEGFTQITGKKIFYANAYAGLFKLEGDVSDLDDLYKLGIGFRRSQGFGMIEVV</sequence>
<dbReference type="NCBIfam" id="TIGR01877">
    <property type="entry name" value="cas_cas6"/>
    <property type="match status" value="1"/>
</dbReference>
<dbReference type="CDD" id="cd21140">
    <property type="entry name" value="Cas6_I-like"/>
    <property type="match status" value="1"/>
</dbReference>
<dbReference type="Gene3D" id="3.30.70.1900">
    <property type="match status" value="1"/>
</dbReference>
<comment type="caution">
    <text evidence="3">The sequence shown here is derived from an EMBL/GenBank/DDBJ whole genome shotgun (WGS) entry which is preliminary data.</text>
</comment>
<dbReference type="AlphaFoldDB" id="A0A161PW24"/>
<dbReference type="PANTHER" id="PTHR36984:SF3">
    <property type="entry name" value="CRISPR-ASSOCIATED ENDORIBONUCLEASE CAS6"/>
    <property type="match status" value="1"/>
</dbReference>
<name>A0A161PW24_9FIRM</name>
<evidence type="ECO:0000259" key="2">
    <source>
        <dbReference type="Pfam" id="PF01881"/>
    </source>
</evidence>
<proteinExistence type="predicted"/>
<dbReference type="EMBL" id="LOHZ01000022">
    <property type="protein sequence ID" value="KYO67321.1"/>
    <property type="molecule type" value="Genomic_DNA"/>
</dbReference>
<organism evidence="3 4">
    <name type="scientific">Thermovenabulum gondwanense</name>
    <dbReference type="NCBI Taxonomy" id="520767"/>
    <lineage>
        <taxon>Bacteria</taxon>
        <taxon>Bacillati</taxon>
        <taxon>Bacillota</taxon>
        <taxon>Clostridia</taxon>
        <taxon>Thermosediminibacterales</taxon>
        <taxon>Thermosediminibacteraceae</taxon>
        <taxon>Thermovenabulum</taxon>
    </lineage>
</organism>
<dbReference type="InterPro" id="IPR049435">
    <property type="entry name" value="Cas_Cas6_C"/>
</dbReference>
<dbReference type="STRING" id="520767.ATZ99_06070"/>
<evidence type="ECO:0000313" key="3">
    <source>
        <dbReference type="EMBL" id="KYO67321.1"/>
    </source>
</evidence>
<keyword evidence="1" id="KW-0051">Antiviral defense</keyword>
<dbReference type="InterPro" id="IPR010156">
    <property type="entry name" value="CRISPR-assoc_prot_Cas6"/>
</dbReference>
<evidence type="ECO:0000313" key="4">
    <source>
        <dbReference type="Proteomes" id="UP000075737"/>
    </source>
</evidence>
<dbReference type="Gene3D" id="3.30.70.1890">
    <property type="match status" value="1"/>
</dbReference>
<dbReference type="InterPro" id="IPR045747">
    <property type="entry name" value="CRISPR-assoc_prot_Cas6_N_sf"/>
</dbReference>
<dbReference type="Proteomes" id="UP000075737">
    <property type="component" value="Unassembled WGS sequence"/>
</dbReference>
<reference evidence="3 4" key="1">
    <citation type="submission" date="2015-12" db="EMBL/GenBank/DDBJ databases">
        <title>Draft genome of Thermovenabulum gondwanense isolated from a red thermophilic microbial mat colonisisng an outflow channel of a bore well.</title>
        <authorList>
            <person name="Patel B.K."/>
        </authorList>
    </citation>
    <scope>NUCLEOTIDE SEQUENCE [LARGE SCALE GENOMIC DNA]</scope>
    <source>
        <strain evidence="3 4">R270</strain>
    </source>
</reference>
<protein>
    <recommendedName>
        <fullName evidence="2">CRISPR associated protein Cas6 C-terminal domain-containing protein</fullName>
    </recommendedName>
</protein>
<gene>
    <name evidence="3" type="ORF">ATZ99_06070</name>
</gene>